<evidence type="ECO:0000259" key="3">
    <source>
        <dbReference type="Pfam" id="PF26079"/>
    </source>
</evidence>
<sequence>MSDIIDLSQYPAPPYFNDETLDAIIQAHFDYIEHQEGIPLDKGNADPATWLVKSGAYREFLVREDFDRHVLSLFITHAKKTALDLIGLTYYQTPRLADEDDERYRARLLLAPLSYSVAGPEQAYRYHALSADDNVLAAVPYSPTPGEVRVAIMSTDNEGAPTQGLIDKVQAYLSADERRPLTDHVIVEAATRVEYVVVLDIELENGASPEVVKAEALEHVKAHTDSVTSFGKLVAKSALKHAAHRPSVVRVTVVEPSQDIELSSGQIPVCQLISIQTKPYVPSGNAPADDGEDGQVVEVPSHEGLSA</sequence>
<feature type="domain" description="Baseplate J-like C-terminal" evidence="3">
    <location>
        <begin position="199"/>
        <end position="275"/>
    </location>
</feature>
<dbReference type="InterPro" id="IPR014507">
    <property type="entry name" value="Baseplate_assembly_J_pred"/>
</dbReference>
<reference evidence="5" key="1">
    <citation type="submission" date="2014-09" db="EMBL/GenBank/DDBJ databases">
        <title>Vibrio variabilis JCM 19239. (C206) whole genome shotgun sequence.</title>
        <authorList>
            <person name="Sawabe T."/>
            <person name="Meirelles P."/>
            <person name="Nakanishi M."/>
            <person name="Sayaka M."/>
            <person name="Hattori M."/>
            <person name="Ohkuma M."/>
        </authorList>
    </citation>
    <scope>NUCLEOTIDE SEQUENCE [LARGE SCALE GENOMIC DNA]</scope>
    <source>
        <strain evidence="5">JCM 19239</strain>
    </source>
</reference>
<evidence type="ECO:0000256" key="1">
    <source>
        <dbReference type="SAM" id="MobiDB-lite"/>
    </source>
</evidence>
<accession>A0ABQ0JR54</accession>
<organism evidence="4 5">
    <name type="scientific">Vibrio variabilis</name>
    <dbReference type="NCBI Taxonomy" id="990271"/>
    <lineage>
        <taxon>Bacteria</taxon>
        <taxon>Pseudomonadati</taxon>
        <taxon>Pseudomonadota</taxon>
        <taxon>Gammaproteobacteria</taxon>
        <taxon>Vibrionales</taxon>
        <taxon>Vibrionaceae</taxon>
        <taxon>Vibrio</taxon>
    </lineage>
</organism>
<feature type="region of interest" description="Disordered" evidence="1">
    <location>
        <begin position="281"/>
        <end position="307"/>
    </location>
</feature>
<dbReference type="PIRSF" id="PIRSF020481">
    <property type="entry name" value="BAP"/>
    <property type="match status" value="1"/>
</dbReference>
<name>A0ABQ0JR54_9VIBR</name>
<dbReference type="InterPro" id="IPR058531">
    <property type="entry name" value="Baseplate_J_M"/>
</dbReference>
<protein>
    <submittedName>
        <fullName evidence="4">Phage-related baseplate assembly protein</fullName>
    </submittedName>
</protein>
<gene>
    <name evidence="4" type="ORF">JCM19239_1353</name>
</gene>
<evidence type="ECO:0000259" key="2">
    <source>
        <dbReference type="Pfam" id="PF26078"/>
    </source>
</evidence>
<keyword evidence="5" id="KW-1185">Reference proteome</keyword>
<dbReference type="EMBL" id="BBMS01000141">
    <property type="protein sequence ID" value="GAL31229.1"/>
    <property type="molecule type" value="Genomic_DNA"/>
</dbReference>
<evidence type="ECO:0000313" key="4">
    <source>
        <dbReference type="EMBL" id="GAL31229.1"/>
    </source>
</evidence>
<dbReference type="Pfam" id="PF26078">
    <property type="entry name" value="Baseplate_J_M"/>
    <property type="match status" value="1"/>
</dbReference>
<dbReference type="InterPro" id="IPR058530">
    <property type="entry name" value="Baseplate_J-like_C"/>
</dbReference>
<reference evidence="5" key="2">
    <citation type="submission" date="2014-09" db="EMBL/GenBank/DDBJ databases">
        <authorList>
            <consortium name="NBRP consortium"/>
            <person name="Sawabe T."/>
            <person name="Meirelles P."/>
            <person name="Nakanishi M."/>
            <person name="Sayaka M."/>
            <person name="Hattori M."/>
            <person name="Ohkuma M."/>
        </authorList>
    </citation>
    <scope>NUCLEOTIDE SEQUENCE [LARGE SCALE GENOMIC DNA]</scope>
    <source>
        <strain evidence="5">JCM 19239</strain>
    </source>
</reference>
<evidence type="ECO:0000313" key="5">
    <source>
        <dbReference type="Proteomes" id="UP000029223"/>
    </source>
</evidence>
<feature type="domain" description="Baseplate J-like central" evidence="2">
    <location>
        <begin position="117"/>
        <end position="189"/>
    </location>
</feature>
<comment type="caution">
    <text evidence="4">The sequence shown here is derived from an EMBL/GenBank/DDBJ whole genome shotgun (WGS) entry which is preliminary data.</text>
</comment>
<dbReference type="Pfam" id="PF26079">
    <property type="entry name" value="Baseplate_J_C"/>
    <property type="match status" value="1"/>
</dbReference>
<proteinExistence type="predicted"/>
<dbReference type="Proteomes" id="UP000029223">
    <property type="component" value="Unassembled WGS sequence"/>
</dbReference>